<evidence type="ECO:0000313" key="5">
    <source>
        <dbReference type="EMBL" id="MPQ43183.1"/>
    </source>
</evidence>
<feature type="transmembrane region" description="Helical" evidence="2">
    <location>
        <begin position="7"/>
        <end position="27"/>
    </location>
</feature>
<evidence type="ECO:0000256" key="2">
    <source>
        <dbReference type="SAM" id="Phobius"/>
    </source>
</evidence>
<keyword evidence="2" id="KW-0812">Transmembrane</keyword>
<accession>A0A6I1MKE2</accession>
<evidence type="ECO:0000259" key="4">
    <source>
        <dbReference type="SMART" id="SM00079"/>
    </source>
</evidence>
<protein>
    <submittedName>
        <fullName evidence="5">Transporter substrate-binding domain-containing protein</fullName>
    </submittedName>
</protein>
<dbReference type="GO" id="GO:0015276">
    <property type="term" value="F:ligand-gated monoatomic ion channel activity"/>
    <property type="evidence" value="ECO:0007669"/>
    <property type="project" value="InterPro"/>
</dbReference>
<comment type="caution">
    <text evidence="5">The sequence shown here is derived from an EMBL/GenBank/DDBJ whole genome shotgun (WGS) entry which is preliminary data.</text>
</comment>
<evidence type="ECO:0000256" key="1">
    <source>
        <dbReference type="ARBA" id="ARBA00022729"/>
    </source>
</evidence>
<keyword evidence="6" id="KW-1185">Reference proteome</keyword>
<keyword evidence="2" id="KW-0472">Membrane</keyword>
<dbReference type="InterPro" id="IPR001320">
    <property type="entry name" value="Iontro_rcpt_C"/>
</dbReference>
<dbReference type="EMBL" id="WHJC01000046">
    <property type="protein sequence ID" value="MPQ43183.1"/>
    <property type="molecule type" value="Genomic_DNA"/>
</dbReference>
<proteinExistence type="predicted"/>
<dbReference type="RefSeq" id="WP_152888477.1">
    <property type="nucleotide sequence ID" value="NZ_WHJC01000046.1"/>
</dbReference>
<dbReference type="GO" id="GO:0016020">
    <property type="term" value="C:membrane"/>
    <property type="evidence" value="ECO:0007669"/>
    <property type="project" value="InterPro"/>
</dbReference>
<feature type="domain" description="Solute-binding protein family 3/N-terminal" evidence="3">
    <location>
        <begin position="40"/>
        <end position="261"/>
    </location>
</feature>
<dbReference type="SUPFAM" id="SSF53850">
    <property type="entry name" value="Periplasmic binding protein-like II"/>
    <property type="match status" value="1"/>
</dbReference>
<dbReference type="AlphaFoldDB" id="A0A6I1MKE2"/>
<sequence length="274" mass="30950">MHEKTKYIIKISILIFIMIIATIGVFYNRNNLKTTLDKNDLIIGMELKFPPFETVDSKGNPLGVSVELAKAIGEKLGKKVEIKNIDYSSLIPALQSKNIDLIISSMSITEERLKSIDFSDEYAKSDLALVINNSKTINNFKELNNSKYIIAAKQGTAGSLWVKQNLPKAKLKDFTEVSAAMLDVNNGNSSAFIYDPLSLIEGSKNLSNIKLLLNPLPNVKGWAIGMRKGDERLKYKINEALKSLKEEGFFEKIREKYLKDDVEKYKSYGLDYFF</sequence>
<evidence type="ECO:0000313" key="6">
    <source>
        <dbReference type="Proteomes" id="UP000430345"/>
    </source>
</evidence>
<dbReference type="PANTHER" id="PTHR35936:SF17">
    <property type="entry name" value="ARGININE-BINDING EXTRACELLULAR PROTEIN ARTP"/>
    <property type="match status" value="1"/>
</dbReference>
<dbReference type="OrthoDB" id="9774451at2"/>
<dbReference type="SMART" id="SM00079">
    <property type="entry name" value="PBPe"/>
    <property type="match status" value="1"/>
</dbReference>
<name>A0A6I1MKE2_9CLOT</name>
<dbReference type="Proteomes" id="UP000430345">
    <property type="component" value="Unassembled WGS sequence"/>
</dbReference>
<dbReference type="Pfam" id="PF00497">
    <property type="entry name" value="SBP_bac_3"/>
    <property type="match status" value="1"/>
</dbReference>
<dbReference type="Gene3D" id="3.40.190.10">
    <property type="entry name" value="Periplasmic binding protein-like II"/>
    <property type="match status" value="2"/>
</dbReference>
<keyword evidence="1" id="KW-0732">Signal</keyword>
<evidence type="ECO:0000259" key="3">
    <source>
        <dbReference type="SMART" id="SM00062"/>
    </source>
</evidence>
<dbReference type="InterPro" id="IPR001638">
    <property type="entry name" value="Solute-binding_3/MltF_N"/>
</dbReference>
<keyword evidence="2" id="KW-1133">Transmembrane helix</keyword>
<organism evidence="5 6">
    <name type="scientific">Clostridium tarantellae</name>
    <dbReference type="NCBI Taxonomy" id="39493"/>
    <lineage>
        <taxon>Bacteria</taxon>
        <taxon>Bacillati</taxon>
        <taxon>Bacillota</taxon>
        <taxon>Clostridia</taxon>
        <taxon>Eubacteriales</taxon>
        <taxon>Clostridiaceae</taxon>
        <taxon>Clostridium</taxon>
    </lineage>
</organism>
<gene>
    <name evidence="5" type="ORF">GBZ86_05325</name>
</gene>
<dbReference type="SMART" id="SM00062">
    <property type="entry name" value="PBPb"/>
    <property type="match status" value="1"/>
</dbReference>
<feature type="domain" description="Ionotropic glutamate receptor C-terminal" evidence="4">
    <location>
        <begin position="40"/>
        <end position="260"/>
    </location>
</feature>
<reference evidence="5 6" key="1">
    <citation type="submission" date="2019-10" db="EMBL/GenBank/DDBJ databases">
        <title>The Genome Sequence of Clostridium tarantellae Isolated from Fish Brain.</title>
        <authorList>
            <person name="Bano L."/>
            <person name="Kiel M."/>
            <person name="Sales G."/>
            <person name="Doxey A.C."/>
            <person name="Mansfield M.J."/>
            <person name="Schiavone M."/>
            <person name="Rossetto O."/>
            <person name="Pirazzini M."/>
            <person name="Dobrindt U."/>
            <person name="Montecucco C."/>
        </authorList>
    </citation>
    <scope>NUCLEOTIDE SEQUENCE [LARGE SCALE GENOMIC DNA]</scope>
    <source>
        <strain evidence="5 6">DSM 3997</strain>
    </source>
</reference>
<dbReference type="PANTHER" id="PTHR35936">
    <property type="entry name" value="MEMBRANE-BOUND LYTIC MUREIN TRANSGLYCOSYLASE F"/>
    <property type="match status" value="1"/>
</dbReference>